<gene>
    <name evidence="2" type="ORF">RMAR1173_LOCUS9710</name>
</gene>
<evidence type="ECO:0000256" key="1">
    <source>
        <dbReference type="SAM" id="SignalP"/>
    </source>
</evidence>
<dbReference type="EMBL" id="HBHJ01014771">
    <property type="protein sequence ID" value="CAD9685488.1"/>
    <property type="molecule type" value="Transcribed_RNA"/>
</dbReference>
<reference evidence="2" key="1">
    <citation type="submission" date="2021-01" db="EMBL/GenBank/DDBJ databases">
        <authorList>
            <person name="Corre E."/>
            <person name="Pelletier E."/>
            <person name="Niang G."/>
            <person name="Scheremetjew M."/>
            <person name="Finn R."/>
            <person name="Kale V."/>
            <person name="Holt S."/>
            <person name="Cochrane G."/>
            <person name="Meng A."/>
            <person name="Brown T."/>
            <person name="Cohen L."/>
        </authorList>
    </citation>
    <scope>NUCLEOTIDE SEQUENCE</scope>
    <source>
        <strain evidence="2">CCMP1243</strain>
    </source>
</reference>
<feature type="chain" id="PRO_5030928775" evidence="1">
    <location>
        <begin position="26"/>
        <end position="400"/>
    </location>
</feature>
<evidence type="ECO:0000313" key="2">
    <source>
        <dbReference type="EMBL" id="CAD9685488.1"/>
    </source>
</evidence>
<keyword evidence="1" id="KW-0732">Signal</keyword>
<dbReference type="AlphaFoldDB" id="A0A7S2WFS7"/>
<feature type="signal peptide" evidence="1">
    <location>
        <begin position="1"/>
        <end position="25"/>
    </location>
</feature>
<organism evidence="2">
    <name type="scientific">Rhizochromulina marina</name>
    <dbReference type="NCBI Taxonomy" id="1034831"/>
    <lineage>
        <taxon>Eukaryota</taxon>
        <taxon>Sar</taxon>
        <taxon>Stramenopiles</taxon>
        <taxon>Ochrophyta</taxon>
        <taxon>Dictyochophyceae</taxon>
        <taxon>Rhizochromulinales</taxon>
        <taxon>Rhizochromulina</taxon>
    </lineage>
</organism>
<sequence length="400" mass="45376">MADSCARCWPALLLALALSALPASSFVPLRSPARLGVALRAPPVQVFQDISDTRQVSDVDPVEGTGVLPVLDSRYFDIFDLLVQRAIQQLHRQSEKSRIGDPRVFTYHFNHTHLDGGQHWHSLLGMRVHFTDFLFELRRGTVHDILLTNPETGEVKTQTVNPAQVAKAIELRCMDVGLEWAEDLELLAKWDKAKDREEIRGHRRHLIEKVEMARELGLSKEDVQDVLDKIENLTPLSLAQSARQVPDKSPMRRLNLELLQRATTLLAIRSLQKGLAQSAMREPRRARELVWFDEFCKPWLHELTGVVSEHLMDGSHVSEHTVSDAMLDAMSHRPPVIISGTFVDPIALHEDLLDHRYNVTVQLADTIKRSENMQVLLDREVLERSLRLEIGNQTSVTPSI</sequence>
<proteinExistence type="predicted"/>
<name>A0A7S2WFS7_9STRA</name>
<protein>
    <submittedName>
        <fullName evidence="2">Uncharacterized protein</fullName>
    </submittedName>
</protein>
<accession>A0A7S2WFS7</accession>